<dbReference type="PANTHER" id="PTHR22906:SF43">
    <property type="entry name" value="PROPERDIN"/>
    <property type="match status" value="1"/>
</dbReference>
<dbReference type="Gene3D" id="2.20.100.10">
    <property type="entry name" value="Thrombospondin type-1 (TSP1) repeat"/>
    <property type="match status" value="1"/>
</dbReference>
<dbReference type="OrthoDB" id="446173at2759"/>
<dbReference type="GeneID" id="106057859"/>
<dbReference type="OMA" id="CASHQAR"/>
<dbReference type="PROSITE" id="PS50092">
    <property type="entry name" value="TSP1"/>
    <property type="match status" value="1"/>
</dbReference>
<name>A0A9W2ZFJ6_BIOGL</name>
<dbReference type="AlphaFoldDB" id="A0A9W2ZFJ6"/>
<protein>
    <submittedName>
        <fullName evidence="9">Uncharacterized protein LOC106057859</fullName>
    </submittedName>
</protein>
<dbReference type="InterPro" id="IPR000884">
    <property type="entry name" value="TSP1_rpt"/>
</dbReference>
<keyword evidence="6" id="KW-1133">Transmembrane helix</keyword>
<evidence type="ECO:0000256" key="1">
    <source>
        <dbReference type="ARBA" id="ARBA00004613"/>
    </source>
</evidence>
<dbReference type="InterPro" id="IPR052065">
    <property type="entry name" value="Compl_asym_regulator"/>
</dbReference>
<evidence type="ECO:0000256" key="3">
    <source>
        <dbReference type="ARBA" id="ARBA00022729"/>
    </source>
</evidence>
<dbReference type="RefSeq" id="XP_055873681.1">
    <property type="nucleotide sequence ID" value="XM_056017706.1"/>
</dbReference>
<comment type="subcellular location">
    <subcellularLocation>
        <location evidence="1">Secreted</location>
    </subcellularLocation>
</comment>
<dbReference type="InterPro" id="IPR036383">
    <property type="entry name" value="TSP1_rpt_sf"/>
</dbReference>
<keyword evidence="6" id="KW-0812">Transmembrane</keyword>
<evidence type="ECO:0000259" key="7">
    <source>
        <dbReference type="Pfam" id="PF17517"/>
    </source>
</evidence>
<sequence>MHCAVVIWYAQTVLYTVVTAEIASQYGRHFYIVTPGMFARTEPVYLILQHIQDNTVPVNIQLVGDWRLLDQSINVPSKYFYKLQLKRQALPVKAQVEPVVFEVKSTGKIRFYFSVCVVVHKGPQDVATYQAWPTELFGTDYYVFTLRYQPFLYLVASEDYTNFHIGLKNNMLSTNLKLGLEFHSAEGDMIYFKGSLKSAHGLSIDYCDVSLFQNVSTLKGVYIKSDKKIGVVSGNCAPSVDLNHCSANKNTSTFTGDLAADMLIGVEDLGTEYIVFGIKSRSTESMITVIAVLADAEFCLWKNDFGDVDCYKISLDDSIDLDVPKGARRLRSTTTVQVMYVQRASCSVKDAGDVSITTLIPTQHFHTTYIWITDISSSHPLHHYLVILSPQAAIKYLKLNLIEIGDKGYSWDWVIGTIKWKMVEISLTSKVGSLSAGGFNLGCYLYGLGVNVSYMYAPGFEKGAMPCTETETAAGDEVDNDCDGEIDEESNNNLDDDMDGKIDEDLENAGEISGGWGQWMWWSCTNTCASHQARTRKCDHPKPAANQRGCLGKIEDRKPWNCSLCGGWGQWSEWKCTDICQATYMERNRTCDNPKPSDPKFTCEGDKVSQKPSNCNVCAADAGEWGDWTSWKCQSDVCTYTYTQYRVRTCNKLTHAFESTKCYGSDFQDRRVCPPYRWGVECINNCYKCVDQCDSEGRCTNCILGHKFPNLSCNKECELFEFGANCEGNCLNKCAEDCLERYDGTCPFNKIHLLWIFLFIIPVGGLAYILYERKASEPLVIENIESVIAFTNEKETDITTHMSTTTTELSRESHTTFGPHFHQGESATTRKNISIGDMISL</sequence>
<gene>
    <name evidence="9" type="primary">LOC106057859</name>
</gene>
<evidence type="ECO:0000256" key="6">
    <source>
        <dbReference type="SAM" id="Phobius"/>
    </source>
</evidence>
<organism evidence="8 9">
    <name type="scientific">Biomphalaria glabrata</name>
    <name type="common">Bloodfluke planorb</name>
    <name type="synonym">Freshwater snail</name>
    <dbReference type="NCBI Taxonomy" id="6526"/>
    <lineage>
        <taxon>Eukaryota</taxon>
        <taxon>Metazoa</taxon>
        <taxon>Spiralia</taxon>
        <taxon>Lophotrochozoa</taxon>
        <taxon>Mollusca</taxon>
        <taxon>Gastropoda</taxon>
        <taxon>Heterobranchia</taxon>
        <taxon>Euthyneura</taxon>
        <taxon>Panpulmonata</taxon>
        <taxon>Hygrophila</taxon>
        <taxon>Lymnaeoidea</taxon>
        <taxon>Planorbidae</taxon>
        <taxon>Biomphalaria</taxon>
    </lineage>
</organism>
<accession>A0A9W2ZFJ6</accession>
<keyword evidence="4" id="KW-0677">Repeat</keyword>
<dbReference type="InterPro" id="IPR035234">
    <property type="entry name" value="IgGFc-bd_N"/>
</dbReference>
<evidence type="ECO:0000313" key="9">
    <source>
        <dbReference type="RefSeq" id="XP_055873681.1"/>
    </source>
</evidence>
<keyword evidence="8" id="KW-1185">Reference proteome</keyword>
<evidence type="ECO:0000313" key="8">
    <source>
        <dbReference type="Proteomes" id="UP001165740"/>
    </source>
</evidence>
<reference evidence="9" key="1">
    <citation type="submission" date="2025-08" db="UniProtKB">
        <authorList>
            <consortium name="RefSeq"/>
        </authorList>
    </citation>
    <scope>IDENTIFICATION</scope>
</reference>
<evidence type="ECO:0000256" key="4">
    <source>
        <dbReference type="ARBA" id="ARBA00022737"/>
    </source>
</evidence>
<dbReference type="PANTHER" id="PTHR22906">
    <property type="entry name" value="PROPERDIN"/>
    <property type="match status" value="1"/>
</dbReference>
<evidence type="ECO:0000256" key="2">
    <source>
        <dbReference type="ARBA" id="ARBA00022525"/>
    </source>
</evidence>
<dbReference type="Pfam" id="PF17517">
    <property type="entry name" value="IgGFc_binding"/>
    <property type="match status" value="1"/>
</dbReference>
<keyword evidence="3" id="KW-0732">Signal</keyword>
<proteinExistence type="predicted"/>
<evidence type="ECO:0000256" key="5">
    <source>
        <dbReference type="ARBA" id="ARBA00023157"/>
    </source>
</evidence>
<keyword evidence="2" id="KW-0964">Secreted</keyword>
<keyword evidence="5" id="KW-1015">Disulfide bond</keyword>
<keyword evidence="6" id="KW-0472">Membrane</keyword>
<feature type="domain" description="IgGFc-binding protein N-terminal" evidence="7">
    <location>
        <begin position="131"/>
        <end position="427"/>
    </location>
</feature>
<dbReference type="Proteomes" id="UP001165740">
    <property type="component" value="Chromosome 18"/>
</dbReference>
<feature type="transmembrane region" description="Helical" evidence="6">
    <location>
        <begin position="753"/>
        <end position="771"/>
    </location>
</feature>